<dbReference type="InterPro" id="IPR024078">
    <property type="entry name" value="LmbE-like_dom_sf"/>
</dbReference>
<comment type="function">
    <text evidence="4">Catalyzes the deacetylation of 1D-myo-inositol 2-acetamido-2-deoxy-alpha-D-glucopyranoside (GlcNAc-Ins) in the mycothiol biosynthesis pathway.</text>
</comment>
<comment type="cofactor">
    <cofactor evidence="4">
        <name>Zn(2+)</name>
        <dbReference type="ChEBI" id="CHEBI:29105"/>
    </cofactor>
    <text evidence="4">Binds 1 zinc ion per subunit.</text>
</comment>
<dbReference type="InterPro" id="IPR003737">
    <property type="entry name" value="GlcNAc_PI_deacetylase-related"/>
</dbReference>
<evidence type="ECO:0000256" key="3">
    <source>
        <dbReference type="ARBA" id="ARBA00022833"/>
    </source>
</evidence>
<dbReference type="EMBL" id="JANFNH010000022">
    <property type="protein sequence ID" value="MCQ4044000.1"/>
    <property type="molecule type" value="Genomic_DNA"/>
</dbReference>
<feature type="binding site" evidence="4">
    <location>
        <position position="24"/>
    </location>
    <ligand>
        <name>Zn(2+)</name>
        <dbReference type="ChEBI" id="CHEBI:29105"/>
    </ligand>
</feature>
<comment type="catalytic activity">
    <reaction evidence="4">
        <text>1D-myo-inositol 2-acetamido-2-deoxy-alpha-D-glucopyranoside + H2O = 1D-myo-inositol 2-amino-2-deoxy-alpha-D-glucopyranoside + acetate</text>
        <dbReference type="Rhea" id="RHEA:26180"/>
        <dbReference type="ChEBI" id="CHEBI:15377"/>
        <dbReference type="ChEBI" id="CHEBI:30089"/>
        <dbReference type="ChEBI" id="CHEBI:52442"/>
        <dbReference type="ChEBI" id="CHEBI:58886"/>
        <dbReference type="EC" id="3.5.1.103"/>
    </reaction>
</comment>
<keyword evidence="1 4" id="KW-0479">Metal-binding</keyword>
<feature type="binding site" evidence="4">
    <location>
        <position position="156"/>
    </location>
    <ligand>
        <name>Zn(2+)</name>
        <dbReference type="ChEBI" id="CHEBI:29105"/>
    </ligand>
</feature>
<gene>
    <name evidence="4 5" type="primary">mshB</name>
    <name evidence="5" type="ORF">NON19_18705</name>
</gene>
<dbReference type="Gene3D" id="3.40.50.10320">
    <property type="entry name" value="LmbE-like"/>
    <property type="match status" value="1"/>
</dbReference>
<dbReference type="HAMAP" id="MF_01696">
    <property type="entry name" value="MshB"/>
    <property type="match status" value="1"/>
</dbReference>
<name>A0ABT1PF62_9ACTN</name>
<keyword evidence="6" id="KW-1185">Reference proteome</keyword>
<dbReference type="GO" id="GO:0035595">
    <property type="term" value="F:N-acetylglucosaminylinositol deacetylase activity"/>
    <property type="evidence" value="ECO:0007669"/>
    <property type="project" value="UniProtKB-EC"/>
</dbReference>
<dbReference type="NCBIfam" id="TIGR03445">
    <property type="entry name" value="mycothiol_MshB"/>
    <property type="match status" value="1"/>
</dbReference>
<dbReference type="PANTHER" id="PTHR12993:SF26">
    <property type="entry name" value="1D-MYO-INOSITOL 2-ACETAMIDO-2-DEOXY-ALPHA-D-GLUCOPYRANOSIDE DEACETYLASE"/>
    <property type="match status" value="1"/>
</dbReference>
<dbReference type="EC" id="3.5.1.103" evidence="4"/>
<dbReference type="Pfam" id="PF02585">
    <property type="entry name" value="PIG-L"/>
    <property type="match status" value="1"/>
</dbReference>
<dbReference type="Proteomes" id="UP001206206">
    <property type="component" value="Unassembled WGS sequence"/>
</dbReference>
<evidence type="ECO:0000256" key="1">
    <source>
        <dbReference type="ARBA" id="ARBA00022723"/>
    </source>
</evidence>
<comment type="caution">
    <text evidence="5">The sequence shown here is derived from an EMBL/GenBank/DDBJ whole genome shotgun (WGS) entry which is preliminary data.</text>
</comment>
<proteinExistence type="inferred from homology"/>
<keyword evidence="3 4" id="KW-0862">Zinc</keyword>
<dbReference type="PANTHER" id="PTHR12993">
    <property type="entry name" value="N-ACETYLGLUCOSAMINYL-PHOSPHATIDYLINOSITOL DE-N-ACETYLASE-RELATED"/>
    <property type="match status" value="1"/>
</dbReference>
<evidence type="ECO:0000256" key="2">
    <source>
        <dbReference type="ARBA" id="ARBA00022801"/>
    </source>
</evidence>
<accession>A0ABT1PF62</accession>
<dbReference type="InterPro" id="IPR017810">
    <property type="entry name" value="Mycothiol_biosynthesis_MshB"/>
</dbReference>
<sequence length="299" mass="31848">MTESDGPDGLPARRLLLVHAHPDDESINNGATMAKYAAEGAHVTLVTCTLGEEGEVIPPELAHLTSDRDNTLGEHRIGELAAAMRELGVTDHRFLGGPGLYRDSGMMGAVQNERPGCFWQADLDEAAGHLVAVVREVRPQVLVAYDPNGGYGHPDHIQAHRVAMLAADLAADPGYRPELGAPHAIARIYWNCVPRSAAEEGFAKLRAAGETVFAGIASLDDVPGVVDDDQVTVAVDGTGYVERKAAAMRAHATQIVVDGPFFALSNDLGQPVFAVEYYRMVRGHQSAGHADDLFAGTEV</sequence>
<organism evidence="5 6">
    <name type="scientific">Streptantibioticus rubrisoli</name>
    <dbReference type="NCBI Taxonomy" id="1387313"/>
    <lineage>
        <taxon>Bacteria</taxon>
        <taxon>Bacillati</taxon>
        <taxon>Actinomycetota</taxon>
        <taxon>Actinomycetes</taxon>
        <taxon>Kitasatosporales</taxon>
        <taxon>Streptomycetaceae</taxon>
        <taxon>Streptantibioticus</taxon>
    </lineage>
</organism>
<evidence type="ECO:0000256" key="4">
    <source>
        <dbReference type="HAMAP-Rule" id="MF_01696"/>
    </source>
</evidence>
<dbReference type="SUPFAM" id="SSF102588">
    <property type="entry name" value="LmbE-like"/>
    <property type="match status" value="1"/>
</dbReference>
<evidence type="ECO:0000313" key="6">
    <source>
        <dbReference type="Proteomes" id="UP001206206"/>
    </source>
</evidence>
<dbReference type="RefSeq" id="WP_255929555.1">
    <property type="nucleotide sequence ID" value="NZ_JANFNH010000022.1"/>
</dbReference>
<reference evidence="5 6" key="1">
    <citation type="submission" date="2022-06" db="EMBL/GenBank/DDBJ databases">
        <title>Draft genome sequence of type strain Streptomyces rubrisoli DSM 42083.</title>
        <authorList>
            <person name="Duangmal K."/>
            <person name="Klaysubun C."/>
        </authorList>
    </citation>
    <scope>NUCLEOTIDE SEQUENCE [LARGE SCALE GENOMIC DNA]</scope>
    <source>
        <strain evidence="5 6">DSM 42083</strain>
    </source>
</reference>
<keyword evidence="2 4" id="KW-0378">Hydrolase</keyword>
<protein>
    <recommendedName>
        <fullName evidence="4">1D-myo-inositol 2-acetamido-2-deoxy-alpha-D-glucopyranoside deacetylase</fullName>
        <shortName evidence="4">GlcNAc-Ins deacetylase</shortName>
        <ecNumber evidence="4">3.5.1.103</ecNumber>
    </recommendedName>
    <alternativeName>
        <fullName evidence="4">N-acetyl-1-D-myo-inositol-2-amino-2-deoxy-alpha-D-glucopyranoside deacetylase</fullName>
    </alternativeName>
</protein>
<evidence type="ECO:0000313" key="5">
    <source>
        <dbReference type="EMBL" id="MCQ4044000.1"/>
    </source>
</evidence>
<comment type="similarity">
    <text evidence="4">Belongs to the MshB deacetylase family.</text>
</comment>
<feature type="binding site" evidence="4">
    <location>
        <position position="21"/>
    </location>
    <ligand>
        <name>Zn(2+)</name>
        <dbReference type="ChEBI" id="CHEBI:29105"/>
    </ligand>
</feature>